<evidence type="ECO:0000259" key="3">
    <source>
        <dbReference type="Pfam" id="PF03527"/>
    </source>
</evidence>
<dbReference type="InterPro" id="IPR031325">
    <property type="entry name" value="RHS_repeat"/>
</dbReference>
<feature type="domain" description="Tox-SHH" evidence="4">
    <location>
        <begin position="1300"/>
        <end position="1396"/>
    </location>
</feature>
<dbReference type="InterPro" id="IPR028900">
    <property type="entry name" value="Tox-SHH_dom"/>
</dbReference>
<evidence type="ECO:0000259" key="5">
    <source>
        <dbReference type="Pfam" id="PF20148"/>
    </source>
</evidence>
<evidence type="ECO:0000313" key="8">
    <source>
        <dbReference type="Proteomes" id="UP000306236"/>
    </source>
</evidence>
<dbReference type="InterPro" id="IPR006530">
    <property type="entry name" value="YD"/>
</dbReference>
<evidence type="ECO:0000259" key="6">
    <source>
        <dbReference type="Pfam" id="PF25023"/>
    </source>
</evidence>
<comment type="caution">
    <text evidence="7">The sequence shown here is derived from an EMBL/GenBank/DDBJ whole genome shotgun (WGS) entry which is preliminary data.</text>
</comment>
<dbReference type="Pfam" id="PF20148">
    <property type="entry name" value="DUF6531"/>
    <property type="match status" value="1"/>
</dbReference>
<dbReference type="Pfam" id="PF15652">
    <property type="entry name" value="Tox-SHH"/>
    <property type="match status" value="1"/>
</dbReference>
<feature type="domain" description="RHS protein conserved region" evidence="3">
    <location>
        <begin position="1156"/>
        <end position="1188"/>
    </location>
</feature>
<evidence type="ECO:0000313" key="7">
    <source>
        <dbReference type="EMBL" id="THJ31080.1"/>
    </source>
</evidence>
<dbReference type="InterPro" id="IPR045351">
    <property type="entry name" value="DUF6531"/>
</dbReference>
<dbReference type="InterPro" id="IPR056823">
    <property type="entry name" value="TEN-like_YD-shell"/>
</dbReference>
<dbReference type="Pfam" id="PF05593">
    <property type="entry name" value="RHS_repeat"/>
    <property type="match status" value="2"/>
</dbReference>
<dbReference type="PANTHER" id="PTHR32305:SF15">
    <property type="entry name" value="PROTEIN RHSA-RELATED"/>
    <property type="match status" value="1"/>
</dbReference>
<dbReference type="Gene3D" id="2.180.10.10">
    <property type="entry name" value="RHS repeat-associated core"/>
    <property type="match status" value="2"/>
</dbReference>
<dbReference type="NCBIfam" id="TIGR01643">
    <property type="entry name" value="YD_repeat_2x"/>
    <property type="match status" value="7"/>
</dbReference>
<dbReference type="RefSeq" id="WP_136407725.1">
    <property type="nucleotide sequence ID" value="NZ_SSWX01000028.1"/>
</dbReference>
<name>A0A4S5BFQ9_9BURK</name>
<dbReference type="Pfam" id="PF03527">
    <property type="entry name" value="RHS"/>
    <property type="match status" value="1"/>
</dbReference>
<feature type="compositionally biased region" description="Polar residues" evidence="2">
    <location>
        <begin position="929"/>
        <end position="939"/>
    </location>
</feature>
<feature type="region of interest" description="Disordered" evidence="2">
    <location>
        <begin position="912"/>
        <end position="939"/>
    </location>
</feature>
<dbReference type="InterPro" id="IPR022385">
    <property type="entry name" value="Rhs_assc_core"/>
</dbReference>
<keyword evidence="1" id="KW-0677">Repeat</keyword>
<dbReference type="InterPro" id="IPR050708">
    <property type="entry name" value="T6SS_VgrG/RHS"/>
</dbReference>
<feature type="domain" description="DUF6531" evidence="5">
    <location>
        <begin position="7"/>
        <end position="83"/>
    </location>
</feature>
<feature type="domain" description="Teneurin-like YD-shell" evidence="6">
    <location>
        <begin position="369"/>
        <end position="538"/>
    </location>
</feature>
<reference evidence="7 8" key="1">
    <citation type="submission" date="2019-04" db="EMBL/GenBank/DDBJ databases">
        <title>Lampropedia sp YIM MLB12 draf genome.</title>
        <authorList>
            <person name="Wang Y.-X."/>
        </authorList>
    </citation>
    <scope>NUCLEOTIDE SEQUENCE [LARGE SCALE GENOMIC DNA]</scope>
    <source>
        <strain evidence="7 8">YIM MLB12</strain>
    </source>
</reference>
<evidence type="ECO:0000259" key="4">
    <source>
        <dbReference type="Pfam" id="PF15652"/>
    </source>
</evidence>
<sequence length="1406" mass="158363">MSHLPESVQLATGACILRSSSDLDFVLDGIMPLHWQRVYASANAHPGSNSYLGPGWSSPLSYALEVADDKLYFVDLQGRRTQFPALEIGAGFFSPYELTHLQRTGPSQYELMLPSGIQLGFAARPSLHFSSPLEPRPEGTGAAAQIGTPRQRHLPLQHITDRHRNGFSIEYDRLGLPVQLVCTSGDRLQLRFDHSSAGAARLRSIILLTEASDHSRLGLSPAQQLLVQYQYSAAGDLVAVLDAEQQVCRQFEYHQHMLVAEHDISGQSTRYLWSEHRPTGQVMRVEASSGRHWSLHYTTVDTTLHSADAPNACAYTTVVQEQAGSLTRRSSHNFNADKHLIAQTDALGHTRHTKRDRYGQILQQTDPLGHTTHYRYDLHGQLLERSQADGATHTLVWNALRKPTAITDALGQTVRRSYDALGSLVQSTDAQGHTTSYDYDGRGLPIRITDALGKTKQLRYNRRGQLIAYTDCSGQTTELCWNEEGQLVSRTDALGHMTRSEYQRINRRLRLVAHHLPDGSSERFAYDTAGRLSLHQDALGQRTHYRLNPAGQPLARTNALGHSLKYQYDGFGRLAALTNENGAHYRFAWDKLDRLLAEQGFDGRRIDYRYNSAGHLLEMADGMPQGSAWMAPSAKAIRSHYQRDALGRLLERLVHQPGLQPTPGTPKLQRTRFQYDAAGQLTLARNSQARVQLHYTANGQISSEVLQTRWGQHSPLVHRYDALGHRTSTRLPDGRSLNNLHYGAGHVHQIHLDGEVICDFERDALHRETSRSQGLLASHYQLDAMGRLLASATQAQPQAQSPTLRQAQPTSASIARRYHYDQAGQLLRIDDSRSGATHYQYDAIGRLTQALAPSGNERFDFDPAHNLISPLPPQAHQGQAGSAPADGADNPGWQAQNQAQWAQYVRQHFDNPAFNPLQTSASDNDKQASPEQWSQSNSNRLRVWQEHRYQYDRWGNCIHKKSGPRQEQHLVWDGEHQLVSVTIQNQQQQAGRHERWHYAYDPFGRRIAKWQAQEPKSSGKLPAAQTNTITHFSWDGNRLLAQYSPCMPARVQTNAATPTKPNNSVAHYQHRLYVYAPESFVPLAQIESLWAGDGQAKDLPSHNPLLQQISQTAQTDPAAWNQHVVPLLKKLQAKLSAQGIETGTDQAKQAIDSRILYVHTDHLGTPKELTDHSGQIVWSARYRAWGKVEAIDYPATRQTIQSGNTLQTQWRDQEASSRPEHNLRFQGQYADQETGLHYNRFRYYDPDCGRYLSQDPIGLYGGYNLYHYAPNPTEWVDPLGLDKKKKCYDIVPYRPTIPGLENHHGVMDVWATHNIEGYKSRASHNPTMALEPDLHDATKGIYRDWLEEKTGRRVGGKIDWTTISLEEATALSEKMFDAADVPKEARDNYYDAFEKYQANGCKEFPQ</sequence>
<keyword evidence="8" id="KW-1185">Reference proteome</keyword>
<dbReference type="EMBL" id="SSWX01000028">
    <property type="protein sequence ID" value="THJ31080.1"/>
    <property type="molecule type" value="Genomic_DNA"/>
</dbReference>
<dbReference type="Pfam" id="PF25023">
    <property type="entry name" value="TEN_YD-shell"/>
    <property type="match status" value="1"/>
</dbReference>
<feature type="region of interest" description="Disordered" evidence="2">
    <location>
        <begin position="855"/>
        <end position="898"/>
    </location>
</feature>
<dbReference type="OrthoDB" id="8553452at2"/>
<dbReference type="InterPro" id="IPR001826">
    <property type="entry name" value="RHS"/>
</dbReference>
<protein>
    <submittedName>
        <fullName evidence="7">Uncharacterized protein</fullName>
    </submittedName>
</protein>
<dbReference type="NCBIfam" id="TIGR03696">
    <property type="entry name" value="Rhs_assc_core"/>
    <property type="match status" value="1"/>
</dbReference>
<dbReference type="Proteomes" id="UP000306236">
    <property type="component" value="Unassembled WGS sequence"/>
</dbReference>
<evidence type="ECO:0000256" key="2">
    <source>
        <dbReference type="SAM" id="MobiDB-lite"/>
    </source>
</evidence>
<dbReference type="PANTHER" id="PTHR32305">
    <property type="match status" value="1"/>
</dbReference>
<gene>
    <name evidence="7" type="ORF">E8K88_16230</name>
</gene>
<evidence type="ECO:0000256" key="1">
    <source>
        <dbReference type="ARBA" id="ARBA00022737"/>
    </source>
</evidence>
<proteinExistence type="predicted"/>
<organism evidence="7 8">
    <name type="scientific">Lampropedia aestuarii</name>
    <dbReference type="NCBI Taxonomy" id="2562762"/>
    <lineage>
        <taxon>Bacteria</taxon>
        <taxon>Pseudomonadati</taxon>
        <taxon>Pseudomonadota</taxon>
        <taxon>Betaproteobacteria</taxon>
        <taxon>Burkholderiales</taxon>
        <taxon>Comamonadaceae</taxon>
        <taxon>Lampropedia</taxon>
    </lineage>
</organism>
<accession>A0A4S5BFQ9</accession>